<organism evidence="1 2">
    <name type="scientific">Frankia alni (strain DSM 45986 / CECT 9034 / ACN14a)</name>
    <dbReference type="NCBI Taxonomy" id="326424"/>
    <lineage>
        <taxon>Bacteria</taxon>
        <taxon>Bacillati</taxon>
        <taxon>Actinomycetota</taxon>
        <taxon>Actinomycetes</taxon>
        <taxon>Frankiales</taxon>
        <taxon>Frankiaceae</taxon>
        <taxon>Frankia</taxon>
    </lineage>
</organism>
<evidence type="ECO:0000313" key="2">
    <source>
        <dbReference type="Proteomes" id="UP000000657"/>
    </source>
</evidence>
<protein>
    <submittedName>
        <fullName evidence="1">Uncharacterized protein</fullName>
    </submittedName>
</protein>
<keyword evidence="2" id="KW-1185">Reference proteome</keyword>
<dbReference type="HOGENOM" id="CLU_1616591_0_0_11"/>
<reference evidence="1 2" key="1">
    <citation type="journal article" date="2007" name="Genome Res.">
        <title>Genome characteristics of facultatively symbiotic Frankia sp. strains reflect host range and host plant biogeography.</title>
        <authorList>
            <person name="Normand P."/>
            <person name="Lapierre P."/>
            <person name="Tisa L.S."/>
            <person name="Gogarten J.P."/>
            <person name="Alloisio N."/>
            <person name="Bagnarol E."/>
            <person name="Bassi C.A."/>
            <person name="Berry A.M."/>
            <person name="Bickhart D.M."/>
            <person name="Choisne N."/>
            <person name="Couloux A."/>
            <person name="Cournoyer B."/>
            <person name="Cruveiller S."/>
            <person name="Daubin V."/>
            <person name="Demange N."/>
            <person name="Francino M.P."/>
            <person name="Goltsman E."/>
            <person name="Huang Y."/>
            <person name="Kopp O.R."/>
            <person name="Labarre L."/>
            <person name="Lapidus A."/>
            <person name="Lavire C."/>
            <person name="Marechal J."/>
            <person name="Martinez M."/>
            <person name="Mastronunzio J.E."/>
            <person name="Mullin B.C."/>
            <person name="Niemann J."/>
            <person name="Pujic P."/>
            <person name="Rawnsley T."/>
            <person name="Rouy Z."/>
            <person name="Schenowitz C."/>
            <person name="Sellstedt A."/>
            <person name="Tavares F."/>
            <person name="Tomkins J.P."/>
            <person name="Vallenet D."/>
            <person name="Valverde C."/>
            <person name="Wall L.G."/>
            <person name="Wang Y."/>
            <person name="Medigue C."/>
            <person name="Benson D.R."/>
        </authorList>
    </citation>
    <scope>NUCLEOTIDE SEQUENCE [LARGE SCALE GENOMIC DNA]</scope>
    <source>
        <strain evidence="2">DSM 45986 / CECT 9034 / ACN14a</strain>
    </source>
</reference>
<sequence length="164" mass="16806">MTVQDIGQASVHALRASLLVAAARTARAGLFSAGHVAAALGVPDREAGRWLDLLAVLGLLARYPTAVRAYACQPQLVAAPAANIRPLDEVSPSELWAAVATAQLPTGAATAETIAALLDSSSGRVDRVDLLLRLAALSTGGRVPTGLRLTDSGWTAGAWPPPTL</sequence>
<proteinExistence type="predicted"/>
<dbReference type="STRING" id="326424.FRAAL2727"/>
<evidence type="ECO:0000313" key="1">
    <source>
        <dbReference type="EMBL" id="CAJ61373.1"/>
    </source>
</evidence>
<gene>
    <name evidence="1" type="ordered locus">FRAAL2727</name>
</gene>
<name>Q0RM79_FRAAA</name>
<dbReference type="AlphaFoldDB" id="Q0RM79"/>
<dbReference type="KEGG" id="fal:FRAAL2727"/>
<accession>Q0RM79</accession>
<dbReference type="RefSeq" id="WP_011603881.1">
    <property type="nucleotide sequence ID" value="NC_008278.1"/>
</dbReference>
<dbReference type="Proteomes" id="UP000000657">
    <property type="component" value="Chromosome"/>
</dbReference>
<dbReference type="EMBL" id="CT573213">
    <property type="protein sequence ID" value="CAJ61373.1"/>
    <property type="molecule type" value="Genomic_DNA"/>
</dbReference>